<evidence type="ECO:0000256" key="5">
    <source>
        <dbReference type="ARBA" id="ARBA00038359"/>
    </source>
</evidence>
<evidence type="ECO:0000256" key="1">
    <source>
        <dbReference type="ARBA" id="ARBA00004141"/>
    </source>
</evidence>
<evidence type="ECO:0000313" key="9">
    <source>
        <dbReference type="Proteomes" id="UP001303373"/>
    </source>
</evidence>
<dbReference type="Pfam" id="PF20684">
    <property type="entry name" value="Fung_rhodopsin"/>
    <property type="match status" value="1"/>
</dbReference>
<keyword evidence="2 6" id="KW-0812">Transmembrane</keyword>
<dbReference type="GO" id="GO:0016020">
    <property type="term" value="C:membrane"/>
    <property type="evidence" value="ECO:0007669"/>
    <property type="project" value="UniProtKB-SubCell"/>
</dbReference>
<accession>A0AAQ3M7C0</accession>
<feature type="transmembrane region" description="Helical" evidence="6">
    <location>
        <begin position="101"/>
        <end position="127"/>
    </location>
</feature>
<evidence type="ECO:0000256" key="2">
    <source>
        <dbReference type="ARBA" id="ARBA00022692"/>
    </source>
</evidence>
<feature type="domain" description="Rhodopsin" evidence="7">
    <location>
        <begin position="53"/>
        <end position="284"/>
    </location>
</feature>
<name>A0AAQ3M7C0_9PEZI</name>
<dbReference type="Proteomes" id="UP001303373">
    <property type="component" value="Chromosome 3"/>
</dbReference>
<gene>
    <name evidence="8" type="ORF">R9X50_00262500</name>
</gene>
<evidence type="ECO:0000256" key="6">
    <source>
        <dbReference type="SAM" id="Phobius"/>
    </source>
</evidence>
<protein>
    <recommendedName>
        <fullName evidence="7">Rhodopsin domain-containing protein</fullName>
    </recommendedName>
</protein>
<evidence type="ECO:0000256" key="4">
    <source>
        <dbReference type="ARBA" id="ARBA00023136"/>
    </source>
</evidence>
<keyword evidence="3 6" id="KW-1133">Transmembrane helix</keyword>
<dbReference type="PANTHER" id="PTHR33048:SF165">
    <property type="entry name" value="INTEGRAL MEMBRANE PROTEIN"/>
    <property type="match status" value="1"/>
</dbReference>
<dbReference type="AlphaFoldDB" id="A0AAQ3M7C0"/>
<evidence type="ECO:0000313" key="8">
    <source>
        <dbReference type="EMBL" id="WPG99806.1"/>
    </source>
</evidence>
<dbReference type="PANTHER" id="PTHR33048">
    <property type="entry name" value="PTH11-LIKE INTEGRAL MEMBRANE PROTEIN (AFU_ORTHOLOGUE AFUA_5G11245)"/>
    <property type="match status" value="1"/>
</dbReference>
<sequence>MKDMLTSAELSQGRGPVLLGVTWTWAAIATILYFTRALTASRTTINEQSSFFGIRWDFIWVTIAYVNGIAAEIFLTVSVMYGTGTHQNDLSTHQGVLSAFWSWIGQVCCIFTLVWGRFAVITFLIALQGRTYKLWRYSLYVVGAAQFLINSIEVGLILNQCNPVQHLWDFTIKGECNLIVVTSKVGFLQGSIGAFADIFLALYPPAVIIGPLQQMKMTIKIGLCLIMGGGVFAGVAGIMKTIEIGSITHTSDISYGTVDLLIWVLTEMWFIIIFGSLPTIRTVLLSAGRTITSTFTSSNSKISSYRRSTYSKDKEHWLELSDQRFEAKINSNGKAVLHKSAMNDSHDEIDGVNGPRLLIMRETTFDVAHEDNPSRPGHFV</sequence>
<feature type="transmembrane region" description="Helical" evidence="6">
    <location>
        <begin position="260"/>
        <end position="280"/>
    </location>
</feature>
<dbReference type="InterPro" id="IPR052337">
    <property type="entry name" value="SAT4-like"/>
</dbReference>
<feature type="transmembrane region" description="Helical" evidence="6">
    <location>
        <begin position="187"/>
        <end position="209"/>
    </location>
</feature>
<feature type="transmembrane region" description="Helical" evidence="6">
    <location>
        <begin position="58"/>
        <end position="81"/>
    </location>
</feature>
<organism evidence="8 9">
    <name type="scientific">Acrodontium crateriforme</name>
    <dbReference type="NCBI Taxonomy" id="150365"/>
    <lineage>
        <taxon>Eukaryota</taxon>
        <taxon>Fungi</taxon>
        <taxon>Dikarya</taxon>
        <taxon>Ascomycota</taxon>
        <taxon>Pezizomycotina</taxon>
        <taxon>Dothideomycetes</taxon>
        <taxon>Dothideomycetidae</taxon>
        <taxon>Mycosphaerellales</taxon>
        <taxon>Teratosphaeriaceae</taxon>
        <taxon>Acrodontium</taxon>
    </lineage>
</organism>
<feature type="transmembrane region" description="Helical" evidence="6">
    <location>
        <begin position="221"/>
        <end position="240"/>
    </location>
</feature>
<dbReference type="EMBL" id="CP138582">
    <property type="protein sequence ID" value="WPG99806.1"/>
    <property type="molecule type" value="Genomic_DNA"/>
</dbReference>
<feature type="transmembrane region" description="Helical" evidence="6">
    <location>
        <begin position="20"/>
        <end position="38"/>
    </location>
</feature>
<dbReference type="InterPro" id="IPR049326">
    <property type="entry name" value="Rhodopsin_dom_fungi"/>
</dbReference>
<reference evidence="8 9" key="1">
    <citation type="submission" date="2023-11" db="EMBL/GenBank/DDBJ databases">
        <title>An acidophilic fungus is an integral part of prey digestion in a carnivorous sundew plant.</title>
        <authorList>
            <person name="Tsai I.J."/>
        </authorList>
    </citation>
    <scope>NUCLEOTIDE SEQUENCE [LARGE SCALE GENOMIC DNA]</scope>
    <source>
        <strain evidence="8">169a</strain>
    </source>
</reference>
<keyword evidence="9" id="KW-1185">Reference proteome</keyword>
<comment type="subcellular location">
    <subcellularLocation>
        <location evidence="1">Membrane</location>
        <topology evidence="1">Multi-pass membrane protein</topology>
    </subcellularLocation>
</comment>
<comment type="similarity">
    <text evidence="5">Belongs to the SAT4 family.</text>
</comment>
<keyword evidence="4 6" id="KW-0472">Membrane</keyword>
<evidence type="ECO:0000259" key="7">
    <source>
        <dbReference type="Pfam" id="PF20684"/>
    </source>
</evidence>
<evidence type="ECO:0000256" key="3">
    <source>
        <dbReference type="ARBA" id="ARBA00022989"/>
    </source>
</evidence>
<proteinExistence type="inferred from homology"/>
<feature type="transmembrane region" description="Helical" evidence="6">
    <location>
        <begin position="139"/>
        <end position="158"/>
    </location>
</feature>